<evidence type="ECO:0000256" key="7">
    <source>
        <dbReference type="ARBA" id="ARBA00023242"/>
    </source>
</evidence>
<dbReference type="Pfam" id="PF00320">
    <property type="entry name" value="GATA"/>
    <property type="match status" value="1"/>
</dbReference>
<dbReference type="HOGENOM" id="CLU_804562_0_0_1"/>
<evidence type="ECO:0000313" key="12">
    <source>
        <dbReference type="Proteomes" id="UP000005627"/>
    </source>
</evidence>
<evidence type="ECO:0000256" key="4">
    <source>
        <dbReference type="ARBA" id="ARBA00022833"/>
    </source>
</evidence>
<proteinExistence type="predicted"/>
<name>G8ZR28_TORDE</name>
<keyword evidence="6" id="KW-0804">Transcription</keyword>
<keyword evidence="5" id="KW-0805">Transcription regulation</keyword>
<evidence type="ECO:0000256" key="8">
    <source>
        <dbReference type="PROSITE-ProRule" id="PRU00094"/>
    </source>
</evidence>
<dbReference type="FunFam" id="3.30.50.10:FF:000007">
    <property type="entry name" value="Nitrogen regulatory AreA, N-terminal"/>
    <property type="match status" value="1"/>
</dbReference>
<dbReference type="eggNOG" id="KOG1601">
    <property type="taxonomic scope" value="Eukaryota"/>
</dbReference>
<feature type="domain" description="GATA-type" evidence="10">
    <location>
        <begin position="182"/>
        <end position="235"/>
    </location>
</feature>
<dbReference type="GeneID" id="11500305"/>
<dbReference type="GO" id="GO:0005634">
    <property type="term" value="C:nucleus"/>
    <property type="evidence" value="ECO:0007669"/>
    <property type="project" value="UniProtKB-SubCell"/>
</dbReference>
<dbReference type="GO" id="GO:0000122">
    <property type="term" value="P:negative regulation of transcription by RNA polymerase II"/>
    <property type="evidence" value="ECO:0007669"/>
    <property type="project" value="TreeGrafter"/>
</dbReference>
<dbReference type="SUPFAM" id="SSF57716">
    <property type="entry name" value="Glucocorticoid receptor-like (DNA-binding domain)"/>
    <property type="match status" value="1"/>
</dbReference>
<dbReference type="GO" id="GO:0008270">
    <property type="term" value="F:zinc ion binding"/>
    <property type="evidence" value="ECO:0007669"/>
    <property type="project" value="UniProtKB-KW"/>
</dbReference>
<evidence type="ECO:0000256" key="6">
    <source>
        <dbReference type="ARBA" id="ARBA00023163"/>
    </source>
</evidence>
<sequence length="345" mass="38430">MKERSLGSKLHEAAIGDSSVEALWKMYSSARASLPNRERMDNLTWRMLGMRVVCREPEVNIVKDEPMCVDPVLVEPGQQQWDGGFDFDVMDPLEDHVLSYSSPALVSETSESMMNSEVLGGQSSNFLDLFLPSEPVQEPPPLPSRLVKKTGQRRSSSGVKKRPNLRNNSTTSLTSLNEPGDSNRDTRCSNCNTRTTPLWRRDPAGNPLCNACGLFLKLHGVVRPLSLKTDVIKKRQRNVKSCSPKPEDVKLKRNITSRRSTTQLRKTSSNSPVPQLASVHQSTTEVDTDTDDRPLERDFDVLQPTQLSLLYDTDASTHLNSESPANQAPQGTNGATNWEWLSLSL</sequence>
<dbReference type="InterPro" id="IPR013088">
    <property type="entry name" value="Znf_NHR/GATA"/>
</dbReference>
<evidence type="ECO:0000256" key="3">
    <source>
        <dbReference type="ARBA" id="ARBA00022771"/>
    </source>
</evidence>
<dbReference type="InParanoid" id="G8ZR28"/>
<feature type="region of interest" description="Disordered" evidence="9">
    <location>
        <begin position="236"/>
        <end position="295"/>
    </location>
</feature>
<dbReference type="Proteomes" id="UP000005627">
    <property type="component" value="Chromosome 3"/>
</dbReference>
<evidence type="ECO:0000256" key="1">
    <source>
        <dbReference type="ARBA" id="ARBA00004123"/>
    </source>
</evidence>
<dbReference type="InterPro" id="IPR039355">
    <property type="entry name" value="Transcription_factor_GATA"/>
</dbReference>
<reference evidence="11 12" key="1">
    <citation type="journal article" date="2011" name="Proc. Natl. Acad. Sci. U.S.A.">
        <title>Evolutionary erosion of yeast sex chromosomes by mating-type switching accidents.</title>
        <authorList>
            <person name="Gordon J.L."/>
            <person name="Armisen D."/>
            <person name="Proux-Wera E."/>
            <person name="Oheigeartaigh S.S."/>
            <person name="Byrne K.P."/>
            <person name="Wolfe K.H."/>
        </authorList>
    </citation>
    <scope>NUCLEOTIDE SEQUENCE [LARGE SCALE GENOMIC DNA]</scope>
    <source>
        <strain evidence="12">ATCC 10662 / CBS 1146 / NBRC 0425 / NCYC 2629 / NRRL Y-866</strain>
    </source>
</reference>
<dbReference type="EMBL" id="HE616744">
    <property type="protein sequence ID" value="CCE90970.1"/>
    <property type="molecule type" value="Genomic_DNA"/>
</dbReference>
<keyword evidence="4" id="KW-0862">Zinc</keyword>
<evidence type="ECO:0000256" key="5">
    <source>
        <dbReference type="ARBA" id="ARBA00023015"/>
    </source>
</evidence>
<keyword evidence="2" id="KW-0479">Metal-binding</keyword>
<dbReference type="AlphaFoldDB" id="G8ZR28"/>
<feature type="region of interest" description="Disordered" evidence="9">
    <location>
        <begin position="131"/>
        <end position="189"/>
    </location>
</feature>
<protein>
    <recommendedName>
        <fullName evidence="10">GATA-type domain-containing protein</fullName>
    </recommendedName>
</protein>
<organism evidence="11 12">
    <name type="scientific">Torulaspora delbrueckii</name>
    <name type="common">Yeast</name>
    <name type="synonym">Candida colliculosa</name>
    <dbReference type="NCBI Taxonomy" id="4950"/>
    <lineage>
        <taxon>Eukaryota</taxon>
        <taxon>Fungi</taxon>
        <taxon>Dikarya</taxon>
        <taxon>Ascomycota</taxon>
        <taxon>Saccharomycotina</taxon>
        <taxon>Saccharomycetes</taxon>
        <taxon>Saccharomycetales</taxon>
        <taxon>Saccharomycetaceae</taxon>
        <taxon>Torulaspora</taxon>
    </lineage>
</organism>
<dbReference type="RefSeq" id="XP_003680181.1">
    <property type="nucleotide sequence ID" value="XM_003680133.1"/>
</dbReference>
<dbReference type="GO" id="GO:0045944">
    <property type="term" value="P:positive regulation of transcription by RNA polymerase II"/>
    <property type="evidence" value="ECO:0007669"/>
    <property type="project" value="TreeGrafter"/>
</dbReference>
<dbReference type="PRINTS" id="PR00619">
    <property type="entry name" value="GATAZNFINGER"/>
</dbReference>
<feature type="compositionally biased region" description="Polar residues" evidence="9">
    <location>
        <begin position="165"/>
        <end position="177"/>
    </location>
</feature>
<accession>G8ZR28</accession>
<dbReference type="OrthoDB" id="515401at2759"/>
<evidence type="ECO:0000259" key="10">
    <source>
        <dbReference type="PROSITE" id="PS50114"/>
    </source>
</evidence>
<dbReference type="PANTHER" id="PTHR10071">
    <property type="entry name" value="TRANSCRIPTION FACTOR GATA FAMILY MEMBER"/>
    <property type="match status" value="1"/>
</dbReference>
<keyword evidence="7" id="KW-0539">Nucleus</keyword>
<feature type="region of interest" description="Disordered" evidence="9">
    <location>
        <begin position="317"/>
        <end position="336"/>
    </location>
</feature>
<dbReference type="GO" id="GO:0000978">
    <property type="term" value="F:RNA polymerase II cis-regulatory region sequence-specific DNA binding"/>
    <property type="evidence" value="ECO:0007669"/>
    <property type="project" value="TreeGrafter"/>
</dbReference>
<dbReference type="InterPro" id="IPR013860">
    <property type="entry name" value="AreA_GATA"/>
</dbReference>
<gene>
    <name evidence="11" type="primary">TDEL0C00810</name>
    <name evidence="11" type="ORF">TDEL_0C00810</name>
</gene>
<feature type="compositionally biased region" description="Polar residues" evidence="9">
    <location>
        <begin position="257"/>
        <end position="285"/>
    </location>
</feature>
<dbReference type="KEGG" id="tdl:TDEL_0C00810"/>
<evidence type="ECO:0000313" key="11">
    <source>
        <dbReference type="EMBL" id="CCE90970.1"/>
    </source>
</evidence>
<dbReference type="SMART" id="SM00401">
    <property type="entry name" value="ZnF_GATA"/>
    <property type="match status" value="1"/>
</dbReference>
<dbReference type="GO" id="GO:0000981">
    <property type="term" value="F:DNA-binding transcription factor activity, RNA polymerase II-specific"/>
    <property type="evidence" value="ECO:0007669"/>
    <property type="project" value="TreeGrafter"/>
</dbReference>
<evidence type="ECO:0000256" key="2">
    <source>
        <dbReference type="ARBA" id="ARBA00022723"/>
    </source>
</evidence>
<dbReference type="PROSITE" id="PS50114">
    <property type="entry name" value="GATA_ZN_FINGER_2"/>
    <property type="match status" value="1"/>
</dbReference>
<keyword evidence="12" id="KW-1185">Reference proteome</keyword>
<dbReference type="STRING" id="1076872.G8ZR28"/>
<comment type="subcellular location">
    <subcellularLocation>
        <location evidence="1">Nucleus</location>
    </subcellularLocation>
</comment>
<dbReference type="InterPro" id="IPR000679">
    <property type="entry name" value="Znf_GATA"/>
</dbReference>
<dbReference type="CDD" id="cd00202">
    <property type="entry name" value="ZnF_GATA"/>
    <property type="match status" value="1"/>
</dbReference>
<dbReference type="PROSITE" id="PS00344">
    <property type="entry name" value="GATA_ZN_FINGER_1"/>
    <property type="match status" value="1"/>
</dbReference>
<keyword evidence="3 8" id="KW-0863">Zinc-finger</keyword>
<dbReference type="Pfam" id="PF08550">
    <property type="entry name" value="GATA_AreA"/>
    <property type="match status" value="1"/>
</dbReference>
<dbReference type="Gene3D" id="3.30.50.10">
    <property type="entry name" value="Erythroid Transcription Factor GATA-1, subunit A"/>
    <property type="match status" value="1"/>
</dbReference>
<dbReference type="PANTHER" id="PTHR10071:SF281">
    <property type="entry name" value="BOX A-BINDING FACTOR-RELATED"/>
    <property type="match status" value="1"/>
</dbReference>
<evidence type="ECO:0000256" key="9">
    <source>
        <dbReference type="SAM" id="MobiDB-lite"/>
    </source>
</evidence>